<keyword evidence="1" id="KW-1133">Transmembrane helix</keyword>
<feature type="transmembrane region" description="Helical" evidence="1">
    <location>
        <begin position="20"/>
        <end position="43"/>
    </location>
</feature>
<dbReference type="Proteomes" id="UP000277580">
    <property type="component" value="Unassembled WGS sequence"/>
</dbReference>
<evidence type="ECO:0000313" key="2">
    <source>
        <dbReference type="EMBL" id="RPB13426.1"/>
    </source>
</evidence>
<organism evidence="2 3">
    <name type="scientific">Morchella conica CCBAS932</name>
    <dbReference type="NCBI Taxonomy" id="1392247"/>
    <lineage>
        <taxon>Eukaryota</taxon>
        <taxon>Fungi</taxon>
        <taxon>Dikarya</taxon>
        <taxon>Ascomycota</taxon>
        <taxon>Pezizomycotina</taxon>
        <taxon>Pezizomycetes</taxon>
        <taxon>Pezizales</taxon>
        <taxon>Morchellaceae</taxon>
        <taxon>Morchella</taxon>
    </lineage>
</organism>
<keyword evidence="1" id="KW-0812">Transmembrane</keyword>
<gene>
    <name evidence="2" type="ORF">P167DRAFT_113826</name>
</gene>
<keyword evidence="1" id="KW-0472">Membrane</keyword>
<dbReference type="AlphaFoldDB" id="A0A3N4KSD5"/>
<reference evidence="2 3" key="1">
    <citation type="journal article" date="2018" name="Nat. Ecol. Evol.">
        <title>Pezizomycetes genomes reveal the molecular basis of ectomycorrhizal truffle lifestyle.</title>
        <authorList>
            <person name="Murat C."/>
            <person name="Payen T."/>
            <person name="Noel B."/>
            <person name="Kuo A."/>
            <person name="Morin E."/>
            <person name="Chen J."/>
            <person name="Kohler A."/>
            <person name="Krizsan K."/>
            <person name="Balestrini R."/>
            <person name="Da Silva C."/>
            <person name="Montanini B."/>
            <person name="Hainaut M."/>
            <person name="Levati E."/>
            <person name="Barry K.W."/>
            <person name="Belfiori B."/>
            <person name="Cichocki N."/>
            <person name="Clum A."/>
            <person name="Dockter R.B."/>
            <person name="Fauchery L."/>
            <person name="Guy J."/>
            <person name="Iotti M."/>
            <person name="Le Tacon F."/>
            <person name="Lindquist E.A."/>
            <person name="Lipzen A."/>
            <person name="Malagnac F."/>
            <person name="Mello A."/>
            <person name="Molinier V."/>
            <person name="Miyauchi S."/>
            <person name="Poulain J."/>
            <person name="Riccioni C."/>
            <person name="Rubini A."/>
            <person name="Sitrit Y."/>
            <person name="Splivallo R."/>
            <person name="Traeger S."/>
            <person name="Wang M."/>
            <person name="Zifcakova L."/>
            <person name="Wipf D."/>
            <person name="Zambonelli A."/>
            <person name="Paolocci F."/>
            <person name="Nowrousian M."/>
            <person name="Ottonello S."/>
            <person name="Baldrian P."/>
            <person name="Spatafora J.W."/>
            <person name="Henrissat B."/>
            <person name="Nagy L.G."/>
            <person name="Aury J.M."/>
            <person name="Wincker P."/>
            <person name="Grigoriev I.V."/>
            <person name="Bonfante P."/>
            <person name="Martin F.M."/>
        </authorList>
    </citation>
    <scope>NUCLEOTIDE SEQUENCE [LARGE SCALE GENOMIC DNA]</scope>
    <source>
        <strain evidence="2 3">CCBAS932</strain>
    </source>
</reference>
<evidence type="ECO:0000256" key="1">
    <source>
        <dbReference type="SAM" id="Phobius"/>
    </source>
</evidence>
<evidence type="ECO:0000313" key="3">
    <source>
        <dbReference type="Proteomes" id="UP000277580"/>
    </source>
</evidence>
<proteinExistence type="predicted"/>
<dbReference type="InParanoid" id="A0A3N4KSD5"/>
<protein>
    <submittedName>
        <fullName evidence="2">Uncharacterized protein</fullName>
    </submittedName>
</protein>
<name>A0A3N4KSD5_9PEZI</name>
<accession>A0A3N4KSD5</accession>
<sequence>MEFFLLFYINIWHSHERDQVYLFLLLPLLLSQNLGLSFVYPLLPKYMYVYLRSRSAYLATYLVKYIPCTAVRNATRLPRGYTGERTSDIVSETRQEVQSATYRPSFNFIVTLEVNTASSILCFRLFIFLSRLVNLETLSRLYPSLRFSS</sequence>
<keyword evidence="3" id="KW-1185">Reference proteome</keyword>
<dbReference type="EMBL" id="ML119123">
    <property type="protein sequence ID" value="RPB13426.1"/>
    <property type="molecule type" value="Genomic_DNA"/>
</dbReference>